<dbReference type="PANTHER" id="PTHR37299">
    <property type="entry name" value="TRANSCRIPTIONAL REGULATOR-RELATED"/>
    <property type="match status" value="1"/>
</dbReference>
<comment type="caution">
    <text evidence="4">The sequence shown here is derived from an EMBL/GenBank/DDBJ whole genome shotgun (WGS) entry which is preliminary data.</text>
</comment>
<sequence length="230" mass="26901">MLQVVCCDDEKEMRKALIKILEPELQLQGLEYQFSEFSSGEELLSSQLETIDLLFLDIEMKNLDGIETAKQLRKVNQRAVIIFITAFADFVFQGYEVRAFNYLLKPYGEKKIIEVLQKALGELETERQKYFVIEQKSGVTRVPLKNICYFASDRRMLQVVTTKNTSTFYGKLNDLALPDQFLRIHNRYLVNLNYVEHVESAFLYCHQEQLPISRKYRQALMVNFAKNMLG</sequence>
<dbReference type="SMART" id="SM00850">
    <property type="entry name" value="LytTR"/>
    <property type="match status" value="1"/>
</dbReference>
<dbReference type="InterPro" id="IPR011006">
    <property type="entry name" value="CheY-like_superfamily"/>
</dbReference>
<dbReference type="InterPro" id="IPR046947">
    <property type="entry name" value="LytR-like"/>
</dbReference>
<dbReference type="PANTHER" id="PTHR37299:SF1">
    <property type="entry name" value="STAGE 0 SPORULATION PROTEIN A HOMOLOG"/>
    <property type="match status" value="1"/>
</dbReference>
<organism evidence="4 5">
    <name type="scientific">Candidatus Enterococcus murrayae</name>
    <dbReference type="NCBI Taxonomy" id="2815321"/>
    <lineage>
        <taxon>Bacteria</taxon>
        <taxon>Bacillati</taxon>
        <taxon>Bacillota</taxon>
        <taxon>Bacilli</taxon>
        <taxon>Lactobacillales</taxon>
        <taxon>Enterococcaceae</taxon>
        <taxon>Enterococcus</taxon>
    </lineage>
</organism>
<feature type="modified residue" description="4-aspartylphosphate" evidence="1">
    <location>
        <position position="57"/>
    </location>
</feature>
<dbReference type="SMART" id="SM00448">
    <property type="entry name" value="REC"/>
    <property type="match status" value="1"/>
</dbReference>
<evidence type="ECO:0000256" key="1">
    <source>
        <dbReference type="PROSITE-ProRule" id="PRU00169"/>
    </source>
</evidence>
<dbReference type="EMBL" id="JAFLVR010000032">
    <property type="protein sequence ID" value="MBO0453354.1"/>
    <property type="molecule type" value="Genomic_DNA"/>
</dbReference>
<evidence type="ECO:0000259" key="3">
    <source>
        <dbReference type="PROSITE" id="PS50930"/>
    </source>
</evidence>
<dbReference type="Pfam" id="PF00072">
    <property type="entry name" value="Response_reg"/>
    <property type="match status" value="1"/>
</dbReference>
<feature type="domain" description="Response regulatory" evidence="2">
    <location>
        <begin position="3"/>
        <end position="120"/>
    </location>
</feature>
<proteinExistence type="predicted"/>
<gene>
    <name evidence="4" type="ORF">JZO85_13900</name>
</gene>
<feature type="domain" description="HTH LytTR-type" evidence="3">
    <location>
        <begin position="131"/>
        <end position="226"/>
    </location>
</feature>
<dbReference type="Proteomes" id="UP000664495">
    <property type="component" value="Unassembled WGS sequence"/>
</dbReference>
<dbReference type="Pfam" id="PF04397">
    <property type="entry name" value="LytTR"/>
    <property type="match status" value="1"/>
</dbReference>
<dbReference type="InterPro" id="IPR001789">
    <property type="entry name" value="Sig_transdc_resp-reg_receiver"/>
</dbReference>
<protein>
    <submittedName>
        <fullName evidence="4">Response regulator transcription factor</fullName>
    </submittedName>
</protein>
<name>A0ABS3HIR7_9ENTE</name>
<reference evidence="4 5" key="1">
    <citation type="submission" date="2021-03" db="EMBL/GenBank/DDBJ databases">
        <title>Enterococcal diversity collection.</title>
        <authorList>
            <person name="Gilmore M.S."/>
            <person name="Schwartzman J."/>
            <person name="Van Tyne D."/>
            <person name="Martin M."/>
            <person name="Earl A.M."/>
            <person name="Manson A.L."/>
            <person name="Straub T."/>
            <person name="Salamzade R."/>
            <person name="Saavedra J."/>
            <person name="Lebreton F."/>
            <person name="Prichula J."/>
            <person name="Schaufler K."/>
            <person name="Gaca A."/>
            <person name="Sgardioli B."/>
            <person name="Wagenaar J."/>
            <person name="Strong T."/>
        </authorList>
    </citation>
    <scope>NUCLEOTIDE SEQUENCE [LARGE SCALE GENOMIC DNA]</scope>
    <source>
        <strain evidence="4 5">MJM16</strain>
    </source>
</reference>
<dbReference type="PROSITE" id="PS50930">
    <property type="entry name" value="HTH_LYTTR"/>
    <property type="match status" value="1"/>
</dbReference>
<keyword evidence="5" id="KW-1185">Reference proteome</keyword>
<dbReference type="PROSITE" id="PS50110">
    <property type="entry name" value="RESPONSE_REGULATORY"/>
    <property type="match status" value="1"/>
</dbReference>
<evidence type="ECO:0000259" key="2">
    <source>
        <dbReference type="PROSITE" id="PS50110"/>
    </source>
</evidence>
<dbReference type="Gene3D" id="3.40.50.2300">
    <property type="match status" value="1"/>
</dbReference>
<dbReference type="RefSeq" id="WP_207109131.1">
    <property type="nucleotide sequence ID" value="NZ_JAFLVR010000032.1"/>
</dbReference>
<keyword evidence="1" id="KW-0597">Phosphoprotein</keyword>
<evidence type="ECO:0000313" key="4">
    <source>
        <dbReference type="EMBL" id="MBO0453354.1"/>
    </source>
</evidence>
<evidence type="ECO:0000313" key="5">
    <source>
        <dbReference type="Proteomes" id="UP000664495"/>
    </source>
</evidence>
<dbReference type="SUPFAM" id="SSF52172">
    <property type="entry name" value="CheY-like"/>
    <property type="match status" value="1"/>
</dbReference>
<dbReference type="Gene3D" id="2.40.50.1020">
    <property type="entry name" value="LytTr DNA-binding domain"/>
    <property type="match status" value="1"/>
</dbReference>
<dbReference type="InterPro" id="IPR007492">
    <property type="entry name" value="LytTR_DNA-bd_dom"/>
</dbReference>
<accession>A0ABS3HIR7</accession>